<dbReference type="InterPro" id="IPR018643">
    <property type="entry name" value="DUF2069_membrane"/>
</dbReference>
<comment type="caution">
    <text evidence="2">The sequence shown here is derived from an EMBL/GenBank/DDBJ whole genome shotgun (WGS) entry which is preliminary data.</text>
</comment>
<dbReference type="EMBL" id="DMND01000059">
    <property type="protein sequence ID" value="HAN26812.1"/>
    <property type="molecule type" value="Genomic_DNA"/>
</dbReference>
<accession>A0A3C1KJG2</accession>
<gene>
    <name evidence="2" type="ORF">DCP75_03660</name>
</gene>
<feature type="transmembrane region" description="Helical" evidence="1">
    <location>
        <begin position="91"/>
        <end position="110"/>
    </location>
</feature>
<feature type="transmembrane region" description="Helical" evidence="1">
    <location>
        <begin position="65"/>
        <end position="85"/>
    </location>
</feature>
<name>A0A3C1KJG2_9GAMM</name>
<sequence length="130" mass="14893">MNSITQRRGASLWLWRLTWLSWGVLIGQTAWSLALTQPPWIIWLGSLLPLLLFVHGMLHDRLRSFIWLCFVSLLYFIALVERLFATPWAPLPWVGMVAVVLLFCSAMLYVRARAREWQAAAPVPSPESSS</sequence>
<proteinExistence type="predicted"/>
<dbReference type="STRING" id="1121937.GCA_000423125_00534"/>
<dbReference type="Pfam" id="PF09842">
    <property type="entry name" value="DUF2069"/>
    <property type="match status" value="1"/>
</dbReference>
<keyword evidence="1" id="KW-0812">Transmembrane</keyword>
<evidence type="ECO:0000256" key="1">
    <source>
        <dbReference type="SAM" id="Phobius"/>
    </source>
</evidence>
<keyword evidence="1" id="KW-1133">Transmembrane helix</keyword>
<feature type="transmembrane region" description="Helical" evidence="1">
    <location>
        <begin position="12"/>
        <end position="34"/>
    </location>
</feature>
<keyword evidence="1" id="KW-0472">Membrane</keyword>
<protein>
    <submittedName>
        <fullName evidence="2">DUF2069 domain-containing protein</fullName>
    </submittedName>
</protein>
<dbReference type="AlphaFoldDB" id="A0A3C1KJG2"/>
<dbReference type="Proteomes" id="UP000259273">
    <property type="component" value="Unassembled WGS sequence"/>
</dbReference>
<reference evidence="2 3" key="1">
    <citation type="journal article" date="2018" name="Nat. Biotechnol.">
        <title>A standardized bacterial taxonomy based on genome phylogeny substantially revises the tree of life.</title>
        <authorList>
            <person name="Parks D.H."/>
            <person name="Chuvochina M."/>
            <person name="Waite D.W."/>
            <person name="Rinke C."/>
            <person name="Skarshewski A."/>
            <person name="Chaumeil P.A."/>
            <person name="Hugenholtz P."/>
        </authorList>
    </citation>
    <scope>NUCLEOTIDE SEQUENCE [LARGE SCALE GENOMIC DNA]</scope>
    <source>
        <strain evidence="2">UBA9158</strain>
    </source>
</reference>
<evidence type="ECO:0000313" key="3">
    <source>
        <dbReference type="Proteomes" id="UP000259273"/>
    </source>
</evidence>
<organism evidence="2 3">
    <name type="scientific">Haliea salexigens</name>
    <dbReference type="NCBI Taxonomy" id="287487"/>
    <lineage>
        <taxon>Bacteria</taxon>
        <taxon>Pseudomonadati</taxon>
        <taxon>Pseudomonadota</taxon>
        <taxon>Gammaproteobacteria</taxon>
        <taxon>Cellvibrionales</taxon>
        <taxon>Halieaceae</taxon>
        <taxon>Haliea</taxon>
    </lineage>
</organism>
<evidence type="ECO:0000313" key="2">
    <source>
        <dbReference type="EMBL" id="HAN26812.1"/>
    </source>
</evidence>
<feature type="transmembrane region" description="Helical" evidence="1">
    <location>
        <begin position="40"/>
        <end position="58"/>
    </location>
</feature>